<protein>
    <submittedName>
        <fullName evidence="1">Uncharacterized protein</fullName>
    </submittedName>
</protein>
<gene>
    <name evidence="1" type="ORF">PCOR1329_LOCUS56546</name>
</gene>
<evidence type="ECO:0000313" key="2">
    <source>
        <dbReference type="Proteomes" id="UP001189429"/>
    </source>
</evidence>
<organism evidence="1 2">
    <name type="scientific">Prorocentrum cordatum</name>
    <dbReference type="NCBI Taxonomy" id="2364126"/>
    <lineage>
        <taxon>Eukaryota</taxon>
        <taxon>Sar</taxon>
        <taxon>Alveolata</taxon>
        <taxon>Dinophyceae</taxon>
        <taxon>Prorocentrales</taxon>
        <taxon>Prorocentraceae</taxon>
        <taxon>Prorocentrum</taxon>
    </lineage>
</organism>
<reference evidence="1" key="1">
    <citation type="submission" date="2023-10" db="EMBL/GenBank/DDBJ databases">
        <authorList>
            <person name="Chen Y."/>
            <person name="Shah S."/>
            <person name="Dougan E. K."/>
            <person name="Thang M."/>
            <person name="Chan C."/>
        </authorList>
    </citation>
    <scope>NUCLEOTIDE SEQUENCE [LARGE SCALE GENOMIC DNA]</scope>
</reference>
<accession>A0ABN9VBL3</accession>
<keyword evidence="2" id="KW-1185">Reference proteome</keyword>
<comment type="caution">
    <text evidence="1">The sequence shown here is derived from an EMBL/GenBank/DDBJ whole genome shotgun (WGS) entry which is preliminary data.</text>
</comment>
<name>A0ABN9VBL3_9DINO</name>
<evidence type="ECO:0000313" key="1">
    <source>
        <dbReference type="EMBL" id="CAK0870426.1"/>
    </source>
</evidence>
<dbReference type="EMBL" id="CAUYUJ010016960">
    <property type="protein sequence ID" value="CAK0870426.1"/>
    <property type="molecule type" value="Genomic_DNA"/>
</dbReference>
<sequence length="110" mass="12180">MGRRGSACGGWTRMRPHLSAIIHGKVPVDAVATAGALTQTISRVERQSIRGAANKEVLAYHAQRRALLSWLSPGRRSAREMRIPPFPCLRLPRPPPPFLSCPRGVPIRPW</sequence>
<proteinExistence type="predicted"/>
<dbReference type="Proteomes" id="UP001189429">
    <property type="component" value="Unassembled WGS sequence"/>
</dbReference>